<dbReference type="PANTHER" id="PTHR13090">
    <property type="entry name" value="ARGININE-HYDROXYLASE NDUFAF5, MITOCHONDRIAL"/>
    <property type="match status" value="1"/>
</dbReference>
<reference evidence="5" key="1">
    <citation type="journal article" date="2019" name="Int. J. Syst. Evol. Microbiol.">
        <title>The Global Catalogue of Microorganisms (GCM) 10K type strain sequencing project: providing services to taxonomists for standard genome sequencing and annotation.</title>
        <authorList>
            <consortium name="The Broad Institute Genomics Platform"/>
            <consortium name="The Broad Institute Genome Sequencing Center for Infectious Disease"/>
            <person name="Wu L."/>
            <person name="Ma J."/>
        </authorList>
    </citation>
    <scope>NUCLEOTIDE SEQUENCE [LARGE SCALE GENOMIC DNA]</scope>
    <source>
        <strain evidence="5">KCTC 62164</strain>
    </source>
</reference>
<dbReference type="InterPro" id="IPR050602">
    <property type="entry name" value="Malonyl-ACP_OMT"/>
</dbReference>
<accession>A0ABV7D0S6</accession>
<evidence type="ECO:0000256" key="2">
    <source>
        <dbReference type="ARBA" id="ARBA00022679"/>
    </source>
</evidence>
<dbReference type="Gene3D" id="3.40.50.150">
    <property type="entry name" value="Vaccinia Virus protein VP39"/>
    <property type="match status" value="1"/>
</dbReference>
<name>A0ABV7D0S6_9PROT</name>
<dbReference type="GO" id="GO:0032259">
    <property type="term" value="P:methylation"/>
    <property type="evidence" value="ECO:0007669"/>
    <property type="project" value="UniProtKB-KW"/>
</dbReference>
<dbReference type="EMBL" id="JBHRSL010000001">
    <property type="protein sequence ID" value="MFC3050619.1"/>
    <property type="molecule type" value="Genomic_DNA"/>
</dbReference>
<keyword evidence="5" id="KW-1185">Reference proteome</keyword>
<sequence>MSDPSAYIFDTAAVLHNRARAETYGNDHTFLKQEISDRLHDRLHDITRPFQSVLDIGGDFARFSGMPATTLSISDTPLPTSDNQFDLVISNLVMHWVNDLPGLLIQLNRALKPDGLMMAAMFGGETLKELRHSLLAAESELTGGAHGRVIPFADVKTLGSLLQRAGFALPVTDMDTLTVTYEHPLKLLADLRGMGEANALLDRPKNFMRRDVLSRALEIYSRDYAQSDGRVPATFQIIYLTGWHPHESQQKPAKRGSGQVSLAAALKAGAPPQK</sequence>
<dbReference type="PANTHER" id="PTHR13090:SF1">
    <property type="entry name" value="ARGININE-HYDROXYLASE NDUFAF5, MITOCHONDRIAL"/>
    <property type="match status" value="1"/>
</dbReference>
<evidence type="ECO:0000313" key="4">
    <source>
        <dbReference type="EMBL" id="MFC3050619.1"/>
    </source>
</evidence>
<organism evidence="4 5">
    <name type="scientific">Kordiimonas pumila</name>
    <dbReference type="NCBI Taxonomy" id="2161677"/>
    <lineage>
        <taxon>Bacteria</taxon>
        <taxon>Pseudomonadati</taxon>
        <taxon>Pseudomonadota</taxon>
        <taxon>Alphaproteobacteria</taxon>
        <taxon>Kordiimonadales</taxon>
        <taxon>Kordiimonadaceae</taxon>
        <taxon>Kordiimonas</taxon>
    </lineage>
</organism>
<gene>
    <name evidence="4" type="ORF">ACFOKA_01740</name>
</gene>
<dbReference type="GO" id="GO:0008168">
    <property type="term" value="F:methyltransferase activity"/>
    <property type="evidence" value="ECO:0007669"/>
    <property type="project" value="UniProtKB-KW"/>
</dbReference>
<dbReference type="Proteomes" id="UP001595444">
    <property type="component" value="Unassembled WGS sequence"/>
</dbReference>
<dbReference type="InterPro" id="IPR029063">
    <property type="entry name" value="SAM-dependent_MTases_sf"/>
</dbReference>
<dbReference type="Pfam" id="PF13489">
    <property type="entry name" value="Methyltransf_23"/>
    <property type="match status" value="1"/>
</dbReference>
<evidence type="ECO:0000313" key="5">
    <source>
        <dbReference type="Proteomes" id="UP001595444"/>
    </source>
</evidence>
<dbReference type="SUPFAM" id="SSF53335">
    <property type="entry name" value="S-adenosyl-L-methionine-dependent methyltransferases"/>
    <property type="match status" value="1"/>
</dbReference>
<keyword evidence="2" id="KW-0808">Transferase</keyword>
<feature type="region of interest" description="Disordered" evidence="3">
    <location>
        <begin position="248"/>
        <end position="274"/>
    </location>
</feature>
<protein>
    <submittedName>
        <fullName evidence="4">Methyltransferase domain-containing protein</fullName>
    </submittedName>
</protein>
<evidence type="ECO:0000256" key="1">
    <source>
        <dbReference type="ARBA" id="ARBA00022603"/>
    </source>
</evidence>
<dbReference type="RefSeq" id="WP_194214991.1">
    <property type="nucleotide sequence ID" value="NZ_CP061205.1"/>
</dbReference>
<comment type="caution">
    <text evidence="4">The sequence shown here is derived from an EMBL/GenBank/DDBJ whole genome shotgun (WGS) entry which is preliminary data.</text>
</comment>
<dbReference type="CDD" id="cd02440">
    <property type="entry name" value="AdoMet_MTases"/>
    <property type="match status" value="1"/>
</dbReference>
<keyword evidence="1 4" id="KW-0489">Methyltransferase</keyword>
<evidence type="ECO:0000256" key="3">
    <source>
        <dbReference type="SAM" id="MobiDB-lite"/>
    </source>
</evidence>
<proteinExistence type="predicted"/>